<dbReference type="Pfam" id="PF00505">
    <property type="entry name" value="HMG_box"/>
    <property type="match status" value="1"/>
</dbReference>
<dbReference type="GO" id="GO:0030182">
    <property type="term" value="P:neuron differentiation"/>
    <property type="evidence" value="ECO:0007669"/>
    <property type="project" value="TreeGrafter"/>
</dbReference>
<dbReference type="GO" id="GO:0005634">
    <property type="term" value="C:nucleus"/>
    <property type="evidence" value="ECO:0007669"/>
    <property type="project" value="UniProtKB-UniRule"/>
</dbReference>
<gene>
    <name evidence="5" type="ORF">PoB_002161100</name>
</gene>
<feature type="compositionally biased region" description="Polar residues" evidence="3">
    <location>
        <begin position="518"/>
        <end position="527"/>
    </location>
</feature>
<organism evidence="5 6">
    <name type="scientific">Plakobranchus ocellatus</name>
    <dbReference type="NCBI Taxonomy" id="259542"/>
    <lineage>
        <taxon>Eukaryota</taxon>
        <taxon>Metazoa</taxon>
        <taxon>Spiralia</taxon>
        <taxon>Lophotrochozoa</taxon>
        <taxon>Mollusca</taxon>
        <taxon>Gastropoda</taxon>
        <taxon>Heterobranchia</taxon>
        <taxon>Euthyneura</taxon>
        <taxon>Panpulmonata</taxon>
        <taxon>Sacoglossa</taxon>
        <taxon>Placobranchoidea</taxon>
        <taxon>Plakobranchidae</taxon>
        <taxon>Plakobranchus</taxon>
    </lineage>
</organism>
<feature type="compositionally biased region" description="Basic and acidic residues" evidence="3">
    <location>
        <begin position="353"/>
        <end position="369"/>
    </location>
</feature>
<dbReference type="GO" id="GO:0001228">
    <property type="term" value="F:DNA-binding transcription activator activity, RNA polymerase II-specific"/>
    <property type="evidence" value="ECO:0007669"/>
    <property type="project" value="TreeGrafter"/>
</dbReference>
<name>A0AAV3Z704_9GAST</name>
<dbReference type="InterPro" id="IPR050140">
    <property type="entry name" value="SRY-related_HMG-box_TF-like"/>
</dbReference>
<feature type="region of interest" description="Disordered" evidence="3">
    <location>
        <begin position="408"/>
        <end position="428"/>
    </location>
</feature>
<protein>
    <submittedName>
        <fullName evidence="5">Sex-determining region y protein</fullName>
    </submittedName>
</protein>
<evidence type="ECO:0000256" key="2">
    <source>
        <dbReference type="PROSITE-ProRule" id="PRU00267"/>
    </source>
</evidence>
<evidence type="ECO:0000313" key="5">
    <source>
        <dbReference type="EMBL" id="GFN95105.1"/>
    </source>
</evidence>
<dbReference type="InterPro" id="IPR036910">
    <property type="entry name" value="HMG_box_dom_sf"/>
</dbReference>
<dbReference type="PANTHER" id="PTHR10270:SF323">
    <property type="entry name" value="TRANSCRIPTION FACTOR SOX-14-RELATED"/>
    <property type="match status" value="1"/>
</dbReference>
<dbReference type="PANTHER" id="PTHR10270">
    <property type="entry name" value="SOX TRANSCRIPTION FACTOR"/>
    <property type="match status" value="1"/>
</dbReference>
<keyword evidence="2" id="KW-0539">Nucleus</keyword>
<feature type="region of interest" description="Disordered" evidence="3">
    <location>
        <begin position="343"/>
        <end position="369"/>
    </location>
</feature>
<dbReference type="PROSITE" id="PS50118">
    <property type="entry name" value="HMG_BOX_2"/>
    <property type="match status" value="1"/>
</dbReference>
<evidence type="ECO:0000256" key="3">
    <source>
        <dbReference type="SAM" id="MobiDB-lite"/>
    </source>
</evidence>
<comment type="caution">
    <text evidence="5">The sequence shown here is derived from an EMBL/GenBank/DDBJ whole genome shotgun (WGS) entry which is preliminary data.</text>
</comment>
<feature type="DNA-binding region" description="HMG box" evidence="2">
    <location>
        <begin position="258"/>
        <end position="326"/>
    </location>
</feature>
<dbReference type="GO" id="GO:0000978">
    <property type="term" value="F:RNA polymerase II cis-regulatory region sequence-specific DNA binding"/>
    <property type="evidence" value="ECO:0007669"/>
    <property type="project" value="TreeGrafter"/>
</dbReference>
<dbReference type="Gene3D" id="1.10.30.10">
    <property type="entry name" value="High mobility group box domain"/>
    <property type="match status" value="1"/>
</dbReference>
<feature type="region of interest" description="Disordered" evidence="3">
    <location>
        <begin position="450"/>
        <end position="469"/>
    </location>
</feature>
<feature type="compositionally biased region" description="Low complexity" evidence="3">
    <location>
        <begin position="552"/>
        <end position="574"/>
    </location>
</feature>
<feature type="domain" description="HMG box" evidence="4">
    <location>
        <begin position="258"/>
        <end position="326"/>
    </location>
</feature>
<keyword evidence="6" id="KW-1185">Reference proteome</keyword>
<dbReference type="InterPro" id="IPR009071">
    <property type="entry name" value="HMG_box_dom"/>
</dbReference>
<feature type="compositionally biased region" description="Basic and acidic residues" evidence="3">
    <location>
        <begin position="411"/>
        <end position="426"/>
    </location>
</feature>
<reference evidence="5 6" key="1">
    <citation type="journal article" date="2021" name="Elife">
        <title>Chloroplast acquisition without the gene transfer in kleptoplastic sea slugs, Plakobranchus ocellatus.</title>
        <authorList>
            <person name="Maeda T."/>
            <person name="Takahashi S."/>
            <person name="Yoshida T."/>
            <person name="Shimamura S."/>
            <person name="Takaki Y."/>
            <person name="Nagai Y."/>
            <person name="Toyoda A."/>
            <person name="Suzuki Y."/>
            <person name="Arimoto A."/>
            <person name="Ishii H."/>
            <person name="Satoh N."/>
            <person name="Nishiyama T."/>
            <person name="Hasebe M."/>
            <person name="Maruyama T."/>
            <person name="Minagawa J."/>
            <person name="Obokata J."/>
            <person name="Shigenobu S."/>
        </authorList>
    </citation>
    <scope>NUCLEOTIDE SEQUENCE [LARGE SCALE GENOMIC DNA]</scope>
</reference>
<dbReference type="GO" id="GO:0000122">
    <property type="term" value="P:negative regulation of transcription by RNA polymerase II"/>
    <property type="evidence" value="ECO:0007669"/>
    <property type="project" value="TreeGrafter"/>
</dbReference>
<evidence type="ECO:0000256" key="1">
    <source>
        <dbReference type="ARBA" id="ARBA00023125"/>
    </source>
</evidence>
<sequence>MNTNTGIDPMLSGFTCEDWTKLSLGAAYPSPSPLPSLSQAVDAFTIHVEGLISPEPNSAFTDLSSLWMDERKRVTSIHMDRDEELEGVDRKNTLSSGSCSSPPEIGMDDIDVGSNTTIEIKSEVDDSDFNDDNLSPINSEDSFEAVSPVGAFNTLQMTEKEARKYVEEQFERIAFLPNSSLTQREKINFILGQSDCKEFTVDDVLNFDKRKSESARACAKIVQNIPQHYRWECVEPEDIPCCYTIVADCKKVSSRDKPPRPMNAFMIWAQGARRLINELCPKMQNALISEALGYYWRLKSDSFKQRFEQEKVKLRRFHNVEFPAYKYKPKTKVQKAKEKQELSLSKAKLRASQKRERAQKLKCDHPGDASELHKKRLGVKCGRPKKNSPPATVNSKVKTDIVFSTANGLSKDSRSKVSRSHGRERVQMSPTKPAIKDMLTLKILNDRRSKECSSVNSTPQPQVHAQTTAKDTVHSIFGQLSPLEMAQPAIGDILEELNDFENFLDDKYTAQSSHDKLQPSSVYDTPANTPPADEDDQPQHFLSSGPFAPPISATSSSSLHMSSSPAMSLLSTPHSSLSPLKVTTDFPSVISSTPMTATASNSSCSSRTQILMPSLSAMLSSPVKNSPFSSNIQNIPASASTAGTHFTIAAANPGMAKARAGFSNILSLKWVGKNNGFINNLQSQNINKPNISKGGPLFAPVENKTNINSAPVINKIICSKPVDNKRTVLTENLGTGNGSFVYSPLGAPPSYAMSVMNLKVVGTVADTYDLDSLSLDPNVPLLSEDVMRSYIDSL</sequence>
<dbReference type="SUPFAM" id="SSF47095">
    <property type="entry name" value="HMG-box"/>
    <property type="match status" value="1"/>
</dbReference>
<dbReference type="Proteomes" id="UP000735302">
    <property type="component" value="Unassembled WGS sequence"/>
</dbReference>
<proteinExistence type="predicted"/>
<evidence type="ECO:0000259" key="4">
    <source>
        <dbReference type="PROSITE" id="PS50118"/>
    </source>
</evidence>
<evidence type="ECO:0000313" key="6">
    <source>
        <dbReference type="Proteomes" id="UP000735302"/>
    </source>
</evidence>
<keyword evidence="1 2" id="KW-0238">DNA-binding</keyword>
<dbReference type="GO" id="GO:0007420">
    <property type="term" value="P:brain development"/>
    <property type="evidence" value="ECO:0007669"/>
    <property type="project" value="TreeGrafter"/>
</dbReference>
<dbReference type="AlphaFoldDB" id="A0AAV3Z704"/>
<feature type="region of interest" description="Disordered" evidence="3">
    <location>
        <begin position="510"/>
        <end position="574"/>
    </location>
</feature>
<feature type="compositionally biased region" description="Polar residues" evidence="3">
    <location>
        <begin position="452"/>
        <end position="469"/>
    </location>
</feature>
<feature type="region of interest" description="Disordered" evidence="3">
    <location>
        <begin position="84"/>
        <end position="111"/>
    </location>
</feature>
<dbReference type="EMBL" id="BLXT01002484">
    <property type="protein sequence ID" value="GFN95105.1"/>
    <property type="molecule type" value="Genomic_DNA"/>
</dbReference>
<dbReference type="SMART" id="SM00398">
    <property type="entry name" value="HMG"/>
    <property type="match status" value="1"/>
</dbReference>
<accession>A0AAV3Z704</accession>